<feature type="transmembrane region" description="Helical" evidence="10">
    <location>
        <begin position="291"/>
        <end position="310"/>
    </location>
</feature>
<dbReference type="Gene3D" id="1.10.3470.10">
    <property type="entry name" value="ABC transporter involved in vitamin B12 uptake, BtuC"/>
    <property type="match status" value="1"/>
</dbReference>
<dbReference type="PANTHER" id="PTHR30472:SF27">
    <property type="entry name" value="PETROBACTIN IMPORT SYSTEM PERMEASE PROTEIN YCLN"/>
    <property type="match status" value="1"/>
</dbReference>
<organism evidence="11 12">
    <name type="scientific">Proteiniclasticum sediminis</name>
    <dbReference type="NCBI Taxonomy" id="2804028"/>
    <lineage>
        <taxon>Bacteria</taxon>
        <taxon>Bacillati</taxon>
        <taxon>Bacillota</taxon>
        <taxon>Clostridia</taxon>
        <taxon>Eubacteriales</taxon>
        <taxon>Clostridiaceae</taxon>
        <taxon>Proteiniclasticum</taxon>
    </lineage>
</organism>
<feature type="transmembrane region" description="Helical" evidence="10">
    <location>
        <begin position="48"/>
        <end position="66"/>
    </location>
</feature>
<keyword evidence="3" id="KW-0813">Transport</keyword>
<comment type="caution">
    <text evidence="11">The sequence shown here is derived from an EMBL/GenBank/DDBJ whole genome shotgun (WGS) entry which is preliminary data.</text>
</comment>
<keyword evidence="5" id="KW-0406">Ion transport</keyword>
<keyword evidence="7 10" id="KW-1133">Transmembrane helix</keyword>
<dbReference type="Pfam" id="PF01032">
    <property type="entry name" value="FecCD"/>
    <property type="match status" value="1"/>
</dbReference>
<dbReference type="InterPro" id="IPR000522">
    <property type="entry name" value="ABC_transptr_permease_BtuC"/>
</dbReference>
<evidence type="ECO:0000256" key="10">
    <source>
        <dbReference type="SAM" id="Phobius"/>
    </source>
</evidence>
<keyword evidence="6 10" id="KW-0812">Transmembrane</keyword>
<feature type="transmembrane region" description="Helical" evidence="10">
    <location>
        <begin position="78"/>
        <end position="100"/>
    </location>
</feature>
<dbReference type="EMBL" id="JAGSCS010000003">
    <property type="protein sequence ID" value="MBR0575327.1"/>
    <property type="molecule type" value="Genomic_DNA"/>
</dbReference>
<feature type="transmembrane region" description="Helical" evidence="10">
    <location>
        <begin position="106"/>
        <end position="124"/>
    </location>
</feature>
<evidence type="ECO:0000256" key="2">
    <source>
        <dbReference type="ARBA" id="ARBA00007935"/>
    </source>
</evidence>
<feature type="transmembrane region" description="Helical" evidence="10">
    <location>
        <begin position="131"/>
        <end position="157"/>
    </location>
</feature>
<gene>
    <name evidence="11" type="ORF">KCG48_03135</name>
</gene>
<dbReference type="GO" id="GO:0033214">
    <property type="term" value="P:siderophore-iron import into cell"/>
    <property type="evidence" value="ECO:0007669"/>
    <property type="project" value="TreeGrafter"/>
</dbReference>
<keyword evidence="9 10" id="KW-0472">Membrane</keyword>
<evidence type="ECO:0000256" key="8">
    <source>
        <dbReference type="ARBA" id="ARBA00023004"/>
    </source>
</evidence>
<dbReference type="GO" id="GO:0005886">
    <property type="term" value="C:plasma membrane"/>
    <property type="evidence" value="ECO:0007669"/>
    <property type="project" value="UniProtKB-SubCell"/>
</dbReference>
<keyword evidence="5" id="KW-0410">Iron transport</keyword>
<feature type="transmembrane region" description="Helical" evidence="10">
    <location>
        <begin position="264"/>
        <end position="285"/>
    </location>
</feature>
<evidence type="ECO:0000256" key="3">
    <source>
        <dbReference type="ARBA" id="ARBA00022448"/>
    </source>
</evidence>
<sequence>MKTQKLGFALVILSVLSLFLGAKSISFQDLWNGGEMEILVLLLSRIPRLLSVIITGMALSISGLIMQQVTRNRFVSPTTAATMDSAKFGILLVMLFLPGAPMMGKMAVAFLFALAGTFLFMMILRRVKVKNVIVIPLVGIMLGNLIDAVTTFVAYRFDLVQNVNSWLQGSFSLITKGRYEILYITIPLVILAYFFAHQFTIAGMGEDFAKNLGLRYELVVNLGLGIVALISSAVLVTVGNIPFVGLIIPNVVAMVYGDHLRKNLSTTLLLGAVFLLLSDILGRWVIYPYEISISLTVGVLGGIIFLYLLLKGGDTP</sequence>
<feature type="transmembrane region" description="Helical" evidence="10">
    <location>
        <begin position="177"/>
        <end position="196"/>
    </location>
</feature>
<keyword evidence="4" id="KW-1003">Cell membrane</keyword>
<evidence type="ECO:0000256" key="6">
    <source>
        <dbReference type="ARBA" id="ARBA00022692"/>
    </source>
</evidence>
<comment type="subcellular location">
    <subcellularLocation>
        <location evidence="1">Cell membrane</location>
        <topology evidence="1">Multi-pass membrane protein</topology>
    </subcellularLocation>
</comment>
<dbReference type="InterPro" id="IPR037294">
    <property type="entry name" value="ABC_BtuC-like"/>
</dbReference>
<name>A0A941CNJ2_9CLOT</name>
<keyword evidence="12" id="KW-1185">Reference proteome</keyword>
<accession>A0A941CNJ2</accession>
<comment type="similarity">
    <text evidence="2">Belongs to the binding-protein-dependent transport system permease family. FecCD subfamily.</text>
</comment>
<proteinExistence type="inferred from homology"/>
<feature type="transmembrane region" description="Helical" evidence="10">
    <location>
        <begin position="216"/>
        <end position="235"/>
    </location>
</feature>
<dbReference type="CDD" id="cd06550">
    <property type="entry name" value="TM_ABC_iron-siderophores_like"/>
    <property type="match status" value="1"/>
</dbReference>
<evidence type="ECO:0000256" key="1">
    <source>
        <dbReference type="ARBA" id="ARBA00004651"/>
    </source>
</evidence>
<dbReference type="Proteomes" id="UP000675379">
    <property type="component" value="Unassembled WGS sequence"/>
</dbReference>
<dbReference type="GO" id="GO:0022857">
    <property type="term" value="F:transmembrane transporter activity"/>
    <property type="evidence" value="ECO:0007669"/>
    <property type="project" value="InterPro"/>
</dbReference>
<dbReference type="SUPFAM" id="SSF81345">
    <property type="entry name" value="ABC transporter involved in vitamin B12 uptake, BtuC"/>
    <property type="match status" value="1"/>
</dbReference>
<dbReference type="PANTHER" id="PTHR30472">
    <property type="entry name" value="FERRIC ENTEROBACTIN TRANSPORT SYSTEM PERMEASE PROTEIN"/>
    <property type="match status" value="1"/>
</dbReference>
<evidence type="ECO:0000313" key="12">
    <source>
        <dbReference type="Proteomes" id="UP000675379"/>
    </source>
</evidence>
<evidence type="ECO:0000256" key="7">
    <source>
        <dbReference type="ARBA" id="ARBA00022989"/>
    </source>
</evidence>
<reference evidence="11" key="1">
    <citation type="submission" date="2021-04" db="EMBL/GenBank/DDBJ databases">
        <title>Proteiniclasticum sedimins sp. nov., an obligate anaerobic bacterium isolated from anaerobic sludge.</title>
        <authorList>
            <person name="Liu J."/>
        </authorList>
    </citation>
    <scope>NUCLEOTIDE SEQUENCE</scope>
    <source>
        <strain evidence="11">BAD-10</strain>
    </source>
</reference>
<evidence type="ECO:0000256" key="5">
    <source>
        <dbReference type="ARBA" id="ARBA00022496"/>
    </source>
</evidence>
<evidence type="ECO:0000313" key="11">
    <source>
        <dbReference type="EMBL" id="MBR0575327.1"/>
    </source>
</evidence>
<dbReference type="FunFam" id="1.10.3470.10:FF:000004">
    <property type="entry name" value="Iron compound ABC transporter, permease"/>
    <property type="match status" value="1"/>
</dbReference>
<protein>
    <submittedName>
        <fullName evidence="11">ABC transporter permease</fullName>
    </submittedName>
</protein>
<keyword evidence="8" id="KW-0408">Iron</keyword>
<dbReference type="AlphaFoldDB" id="A0A941CNJ2"/>
<evidence type="ECO:0000256" key="9">
    <source>
        <dbReference type="ARBA" id="ARBA00023136"/>
    </source>
</evidence>
<evidence type="ECO:0000256" key="4">
    <source>
        <dbReference type="ARBA" id="ARBA00022475"/>
    </source>
</evidence>
<dbReference type="RefSeq" id="WP_211799852.1">
    <property type="nucleotide sequence ID" value="NZ_JAGSCS010000003.1"/>
</dbReference>